<dbReference type="Gene3D" id="3.40.1180.10">
    <property type="entry name" value="Decaprenyl diphosphate synthase-like"/>
    <property type="match status" value="1"/>
</dbReference>
<comment type="caution">
    <text evidence="13">The sequence shown here is derived from an EMBL/GenBank/DDBJ whole genome shotgun (WGS) entry which is preliminary data.</text>
</comment>
<dbReference type="GO" id="GO:1904423">
    <property type="term" value="C:dehydrodolichyl diphosphate synthase complex"/>
    <property type="evidence" value="ECO:0007669"/>
    <property type="project" value="InterPro"/>
</dbReference>
<organism evidence="13 14">
    <name type="scientific">Mucor circinelloides f. lusitanicus</name>
    <name type="common">Mucor racemosus var. lusitanicus</name>
    <dbReference type="NCBI Taxonomy" id="29924"/>
    <lineage>
        <taxon>Eukaryota</taxon>
        <taxon>Fungi</taxon>
        <taxon>Fungi incertae sedis</taxon>
        <taxon>Mucoromycota</taxon>
        <taxon>Mucoromycotina</taxon>
        <taxon>Mucoromycetes</taxon>
        <taxon>Mucorales</taxon>
        <taxon>Mucorineae</taxon>
        <taxon>Mucoraceae</taxon>
        <taxon>Mucor</taxon>
    </lineage>
</organism>
<dbReference type="AlphaFoldDB" id="A0A8H4EZ93"/>
<keyword evidence="8" id="KW-0256">Endoplasmic reticulum</keyword>
<evidence type="ECO:0000256" key="11">
    <source>
        <dbReference type="ARBA" id="ARBA00023136"/>
    </source>
</evidence>
<evidence type="ECO:0000256" key="1">
    <source>
        <dbReference type="ARBA" id="ARBA00001946"/>
    </source>
</evidence>
<keyword evidence="7" id="KW-0812">Transmembrane</keyword>
<keyword evidence="9" id="KW-0460">Magnesium</keyword>
<dbReference type="GO" id="GO:0005789">
    <property type="term" value="C:endoplasmic reticulum membrane"/>
    <property type="evidence" value="ECO:0007669"/>
    <property type="project" value="UniProtKB-SubCell"/>
</dbReference>
<comment type="catalytic activity">
    <reaction evidence="12">
        <text>n isopentenyl diphosphate + (2E,6E)-farnesyl diphosphate = a di-trans,poly-cis-polyprenyl diphosphate + n diphosphate</text>
        <dbReference type="Rhea" id="RHEA:53008"/>
        <dbReference type="Rhea" id="RHEA-COMP:19494"/>
        <dbReference type="ChEBI" id="CHEBI:33019"/>
        <dbReference type="ChEBI" id="CHEBI:128769"/>
        <dbReference type="ChEBI" id="CHEBI:136960"/>
        <dbReference type="ChEBI" id="CHEBI:175763"/>
        <dbReference type="EC" id="2.5.1.87"/>
    </reaction>
</comment>
<dbReference type="EMBL" id="JAAECE010000007">
    <property type="protein sequence ID" value="KAF1798498.1"/>
    <property type="molecule type" value="Genomic_DNA"/>
</dbReference>
<dbReference type="Proteomes" id="UP000469890">
    <property type="component" value="Unassembled WGS sequence"/>
</dbReference>
<evidence type="ECO:0000313" key="14">
    <source>
        <dbReference type="Proteomes" id="UP000469890"/>
    </source>
</evidence>
<evidence type="ECO:0000256" key="4">
    <source>
        <dbReference type="ARBA" id="ARBA00005432"/>
    </source>
</evidence>
<dbReference type="UniPathway" id="UPA00378"/>
<accession>A0A8H4EZ93</accession>
<evidence type="ECO:0000256" key="9">
    <source>
        <dbReference type="ARBA" id="ARBA00022842"/>
    </source>
</evidence>
<evidence type="ECO:0000313" key="13">
    <source>
        <dbReference type="EMBL" id="KAF1798498.1"/>
    </source>
</evidence>
<dbReference type="InterPro" id="IPR038887">
    <property type="entry name" value="Nus1/NgBR"/>
</dbReference>
<keyword evidence="10" id="KW-1133">Transmembrane helix</keyword>
<comment type="cofactor">
    <cofactor evidence="1">
        <name>Mg(2+)</name>
        <dbReference type="ChEBI" id="CHEBI:18420"/>
    </cofactor>
</comment>
<dbReference type="GO" id="GO:0045547">
    <property type="term" value="F:ditrans,polycis-polyprenyl diphosphate synthase [(2E,6E)-farnesyl diphosphate specific] activity"/>
    <property type="evidence" value="ECO:0007669"/>
    <property type="project" value="UniProtKB-EC"/>
</dbReference>
<dbReference type="PANTHER" id="PTHR21528">
    <property type="entry name" value="DEHYDRODOLICHYL DIPHOSPHATE SYNTHASE COMPLEX SUBUNIT NUS1"/>
    <property type="match status" value="1"/>
</dbReference>
<protein>
    <recommendedName>
        <fullName evidence="5">ditrans,polycis-polyprenyl diphosphate synthase [(2E,6E)-farnesyldiphosphate specific]</fullName>
        <ecNumber evidence="5">2.5.1.87</ecNumber>
    </recommendedName>
</protein>
<dbReference type="PANTHER" id="PTHR21528:SF0">
    <property type="entry name" value="DEHYDRODOLICHYL DIPHOSPHATE SYNTHASE COMPLEX SUBUNIT NUS1"/>
    <property type="match status" value="1"/>
</dbReference>
<proteinExistence type="inferred from homology"/>
<evidence type="ECO:0000256" key="12">
    <source>
        <dbReference type="ARBA" id="ARBA00047353"/>
    </source>
</evidence>
<dbReference type="SUPFAM" id="SSF64005">
    <property type="entry name" value="Undecaprenyl diphosphate synthase"/>
    <property type="match status" value="1"/>
</dbReference>
<comment type="similarity">
    <text evidence="4">Belongs to the UPP synthase family.</text>
</comment>
<evidence type="ECO:0000256" key="10">
    <source>
        <dbReference type="ARBA" id="ARBA00022989"/>
    </source>
</evidence>
<sequence>MSTCWAWDFGIKEVSVYDASGIMKSVSVDLYKQQSTILHDYMIKYNKGEKIRPALKFSILSIENGKQHMGRVVQEMAKDYPDTIDIPLVDQYMHMDSVSDPDLMILYDGLPHNYVSLDGYPPWHIRLTEIANCSSYHHLNYHVFSKCLYRFSKVEQRFGH</sequence>
<gene>
    <name evidence="13" type="ORF">FB192DRAFT_1345406</name>
</gene>
<reference evidence="13 14" key="1">
    <citation type="submission" date="2019-09" db="EMBL/GenBank/DDBJ databases">
        <authorList>
            <consortium name="DOE Joint Genome Institute"/>
            <person name="Mondo S.J."/>
            <person name="Navarro-Mendoza M.I."/>
            <person name="Perez-Arques C."/>
            <person name="Panchal S."/>
            <person name="Nicolas F.E."/>
            <person name="Ganguly P."/>
            <person name="Pangilinan J."/>
            <person name="Grigoriev I."/>
            <person name="Heitman J."/>
            <person name="Sanya K."/>
            <person name="Garre V."/>
        </authorList>
    </citation>
    <scope>NUCLEOTIDE SEQUENCE [LARGE SCALE GENOMIC DNA]</scope>
    <source>
        <strain evidence="13 14">MU402</strain>
    </source>
</reference>
<keyword evidence="6" id="KW-0808">Transferase</keyword>
<comment type="pathway">
    <text evidence="3">Protein modification; protein glycosylation.</text>
</comment>
<dbReference type="EC" id="2.5.1.87" evidence="5"/>
<evidence type="ECO:0000256" key="2">
    <source>
        <dbReference type="ARBA" id="ARBA00004586"/>
    </source>
</evidence>
<name>A0A8H4EZ93_MUCCL</name>
<keyword evidence="11" id="KW-0472">Membrane</keyword>
<dbReference type="InterPro" id="IPR036424">
    <property type="entry name" value="UPP_synth-like_sf"/>
</dbReference>
<evidence type="ECO:0000256" key="6">
    <source>
        <dbReference type="ARBA" id="ARBA00022679"/>
    </source>
</evidence>
<comment type="subcellular location">
    <subcellularLocation>
        <location evidence="2">Endoplasmic reticulum membrane</location>
    </subcellularLocation>
</comment>
<evidence type="ECO:0000256" key="3">
    <source>
        <dbReference type="ARBA" id="ARBA00004922"/>
    </source>
</evidence>
<evidence type="ECO:0000256" key="8">
    <source>
        <dbReference type="ARBA" id="ARBA00022824"/>
    </source>
</evidence>
<evidence type="ECO:0000256" key="7">
    <source>
        <dbReference type="ARBA" id="ARBA00022692"/>
    </source>
</evidence>
<evidence type="ECO:0000256" key="5">
    <source>
        <dbReference type="ARBA" id="ARBA00012596"/>
    </source>
</evidence>